<name>A0A6G1EVD4_9ORYZ</name>
<evidence type="ECO:0000313" key="2">
    <source>
        <dbReference type="EMBL" id="KAF0928522.1"/>
    </source>
</evidence>
<dbReference type="AlphaFoldDB" id="A0A6G1EVD4"/>
<evidence type="ECO:0000313" key="3">
    <source>
        <dbReference type="Proteomes" id="UP000479710"/>
    </source>
</evidence>
<proteinExistence type="predicted"/>
<feature type="region of interest" description="Disordered" evidence="1">
    <location>
        <begin position="1"/>
        <end position="37"/>
    </location>
</feature>
<accession>A0A6G1EVD4</accession>
<organism evidence="2 3">
    <name type="scientific">Oryza meyeriana var. granulata</name>
    <dbReference type="NCBI Taxonomy" id="110450"/>
    <lineage>
        <taxon>Eukaryota</taxon>
        <taxon>Viridiplantae</taxon>
        <taxon>Streptophyta</taxon>
        <taxon>Embryophyta</taxon>
        <taxon>Tracheophyta</taxon>
        <taxon>Spermatophyta</taxon>
        <taxon>Magnoliopsida</taxon>
        <taxon>Liliopsida</taxon>
        <taxon>Poales</taxon>
        <taxon>Poaceae</taxon>
        <taxon>BOP clade</taxon>
        <taxon>Oryzoideae</taxon>
        <taxon>Oryzeae</taxon>
        <taxon>Oryzinae</taxon>
        <taxon>Oryza</taxon>
        <taxon>Oryza meyeriana</taxon>
    </lineage>
</organism>
<protein>
    <submittedName>
        <fullName evidence="2">Uncharacterized protein</fullName>
    </submittedName>
</protein>
<keyword evidence="3" id="KW-1185">Reference proteome</keyword>
<reference evidence="2 3" key="1">
    <citation type="submission" date="2019-11" db="EMBL/GenBank/DDBJ databases">
        <title>Whole genome sequence of Oryza granulata.</title>
        <authorList>
            <person name="Li W."/>
        </authorList>
    </citation>
    <scope>NUCLEOTIDE SEQUENCE [LARGE SCALE GENOMIC DNA]</scope>
    <source>
        <strain evidence="3">cv. Menghai</strain>
        <tissue evidence="2">Leaf</tissue>
    </source>
</reference>
<evidence type="ECO:0000256" key="1">
    <source>
        <dbReference type="SAM" id="MobiDB-lite"/>
    </source>
</evidence>
<dbReference type="EMBL" id="SPHZ02000002">
    <property type="protein sequence ID" value="KAF0928522.1"/>
    <property type="molecule type" value="Genomic_DNA"/>
</dbReference>
<sequence length="78" mass="8822">MERRHRHSGRSQITSTLREGPNGGSARSSRWRLSSEKSPVVELVDGDRADLELRIHPLPPVPPITSSMSFCRYRSCHP</sequence>
<gene>
    <name evidence="2" type="ORF">E2562_004144</name>
</gene>
<dbReference type="Proteomes" id="UP000479710">
    <property type="component" value="Unassembled WGS sequence"/>
</dbReference>
<comment type="caution">
    <text evidence="2">The sequence shown here is derived from an EMBL/GenBank/DDBJ whole genome shotgun (WGS) entry which is preliminary data.</text>
</comment>